<sequence>MKTTTDHPVDSRPVRLELWRQIYIRLGRDWKVGLLALVLLSIASATQPLLAVIMKPLLDEGFTGAQPDYIWSIPLAVVGLMLLRGVCTFGGTYLMSWVANNMLLSLRRDMFDRLLGMSDETFRARDHGRLLNRFTIDAGNVSGLSTEVIRVIVRESLTVVALLAVLLYMSWQLTLIVLVMLPLSVVTGRYFIKRLRRINRDTINMNAELTHVVSEGIAGQRVIKLFDGYARERDRFAFVNARLRRFAMRAASADSAMSPISQFFVALSVAIVVAVALYQANHEGLTVGSFAAFMAALGQIFDPLKRLTNIAGAAQRMLISAESVFDLIDEPIEPDTGVREIQERPRGEVVFQAVTHRFPDAAGDTLDRVTLTVQAGQTVALVGRSGSGKTTLVNMLPRFVEPTGGRVLIDGIDVRELRLGALRSQLSLVSQDVVLFDGTIAENVAYGMQGEVPEERIRAALDAASLLAFVDSLPEGIQTRVGSNANALSGGQRQRLAIARALIKNAPILILDEATSALDNESERQVQLSLEHLMAGRTTLVIAHRLSTVQKADCIVVLDRGRIVEQGSHAELLAAGGLYASLYRLQFQDDVEPVPDAPARAGLAAASSSPAPQAPSLARSDDDEASRSSS</sequence>
<dbReference type="EMBL" id="JBHSDY010000011">
    <property type="protein sequence ID" value="MFC4299842.1"/>
    <property type="molecule type" value="Genomic_DNA"/>
</dbReference>
<gene>
    <name evidence="15" type="primary">msbA</name>
    <name evidence="15" type="ORF">ACFO0J_17505</name>
</gene>
<evidence type="ECO:0000256" key="3">
    <source>
        <dbReference type="ARBA" id="ARBA00022475"/>
    </source>
</evidence>
<evidence type="ECO:0000313" key="15">
    <source>
        <dbReference type="EMBL" id="MFC4299842.1"/>
    </source>
</evidence>
<keyword evidence="9" id="KW-0445">Lipid transport</keyword>
<dbReference type="InterPro" id="IPR003593">
    <property type="entry name" value="AAA+_ATPase"/>
</dbReference>
<evidence type="ECO:0000256" key="10">
    <source>
        <dbReference type="ARBA" id="ARBA00023136"/>
    </source>
</evidence>
<keyword evidence="10 12" id="KW-0472">Membrane</keyword>
<keyword evidence="7" id="KW-1278">Translocase</keyword>
<feature type="region of interest" description="Disordered" evidence="11">
    <location>
        <begin position="596"/>
        <end position="630"/>
    </location>
</feature>
<feature type="transmembrane region" description="Helical" evidence="12">
    <location>
        <begin position="256"/>
        <end position="278"/>
    </location>
</feature>
<keyword evidence="2" id="KW-0813">Transport</keyword>
<reference evidence="16" key="1">
    <citation type="journal article" date="2019" name="Int. J. Syst. Evol. Microbiol.">
        <title>The Global Catalogue of Microorganisms (GCM) 10K type strain sequencing project: providing services to taxonomists for standard genome sequencing and annotation.</title>
        <authorList>
            <consortium name="The Broad Institute Genomics Platform"/>
            <consortium name="The Broad Institute Genome Sequencing Center for Infectious Disease"/>
            <person name="Wu L."/>
            <person name="Ma J."/>
        </authorList>
    </citation>
    <scope>NUCLEOTIDE SEQUENCE [LARGE SCALE GENOMIC DNA]</scope>
    <source>
        <strain evidence="16">CGMCC 1.19029</strain>
    </source>
</reference>
<evidence type="ECO:0000256" key="8">
    <source>
        <dbReference type="ARBA" id="ARBA00022989"/>
    </source>
</evidence>
<protein>
    <submittedName>
        <fullName evidence="15">Lipid A export permease/ATP-binding protein MsbA</fullName>
    </submittedName>
</protein>
<keyword evidence="8 12" id="KW-1133">Transmembrane helix</keyword>
<evidence type="ECO:0000256" key="6">
    <source>
        <dbReference type="ARBA" id="ARBA00022840"/>
    </source>
</evidence>
<dbReference type="InterPro" id="IPR039421">
    <property type="entry name" value="Type_1_exporter"/>
</dbReference>
<dbReference type="Gene3D" id="3.40.50.300">
    <property type="entry name" value="P-loop containing nucleotide triphosphate hydrolases"/>
    <property type="match status" value="1"/>
</dbReference>
<evidence type="ECO:0000256" key="9">
    <source>
        <dbReference type="ARBA" id="ARBA00023055"/>
    </source>
</evidence>
<comment type="subcellular location">
    <subcellularLocation>
        <location evidence="1">Cell membrane</location>
        <topology evidence="1">Multi-pass membrane protein</topology>
    </subcellularLocation>
</comment>
<evidence type="ECO:0000256" key="12">
    <source>
        <dbReference type="SAM" id="Phobius"/>
    </source>
</evidence>
<proteinExistence type="predicted"/>
<dbReference type="PROSITE" id="PS50929">
    <property type="entry name" value="ABC_TM1F"/>
    <property type="match status" value="1"/>
</dbReference>
<dbReference type="SMART" id="SM00382">
    <property type="entry name" value="AAA"/>
    <property type="match status" value="1"/>
</dbReference>
<feature type="compositionally biased region" description="Low complexity" evidence="11">
    <location>
        <begin position="597"/>
        <end position="618"/>
    </location>
</feature>
<keyword evidence="3" id="KW-1003">Cell membrane</keyword>
<feature type="transmembrane region" description="Helical" evidence="12">
    <location>
        <begin position="73"/>
        <end position="98"/>
    </location>
</feature>
<feature type="transmembrane region" description="Helical" evidence="12">
    <location>
        <begin position="284"/>
        <end position="301"/>
    </location>
</feature>
<dbReference type="InterPro" id="IPR011917">
    <property type="entry name" value="ABC_transpr_lipidA"/>
</dbReference>
<feature type="domain" description="ABC transmembrane type-1" evidence="14">
    <location>
        <begin position="34"/>
        <end position="316"/>
    </location>
</feature>
<dbReference type="PANTHER" id="PTHR43394">
    <property type="entry name" value="ATP-DEPENDENT PERMEASE MDL1, MITOCHONDRIAL"/>
    <property type="match status" value="1"/>
</dbReference>
<dbReference type="Proteomes" id="UP001595756">
    <property type="component" value="Unassembled WGS sequence"/>
</dbReference>
<accession>A0ABV8S3U6</accession>
<dbReference type="NCBIfam" id="TIGR02203">
    <property type="entry name" value="MsbA_lipidA"/>
    <property type="match status" value="1"/>
</dbReference>
<evidence type="ECO:0000256" key="2">
    <source>
        <dbReference type="ARBA" id="ARBA00022448"/>
    </source>
</evidence>
<organism evidence="15 16">
    <name type="scientific">Castellaniella hirudinis</name>
    <dbReference type="NCBI Taxonomy" id="1144617"/>
    <lineage>
        <taxon>Bacteria</taxon>
        <taxon>Pseudomonadati</taxon>
        <taxon>Pseudomonadota</taxon>
        <taxon>Betaproteobacteria</taxon>
        <taxon>Burkholderiales</taxon>
        <taxon>Alcaligenaceae</taxon>
        <taxon>Castellaniella</taxon>
    </lineage>
</organism>
<evidence type="ECO:0000313" key="16">
    <source>
        <dbReference type="Proteomes" id="UP001595756"/>
    </source>
</evidence>
<dbReference type="CDD" id="cd18552">
    <property type="entry name" value="ABC_6TM_MsbA_like"/>
    <property type="match status" value="1"/>
</dbReference>
<evidence type="ECO:0000256" key="4">
    <source>
        <dbReference type="ARBA" id="ARBA00022692"/>
    </source>
</evidence>
<dbReference type="InterPro" id="IPR003439">
    <property type="entry name" value="ABC_transporter-like_ATP-bd"/>
</dbReference>
<dbReference type="Gene3D" id="1.20.1560.10">
    <property type="entry name" value="ABC transporter type 1, transmembrane domain"/>
    <property type="match status" value="1"/>
</dbReference>
<dbReference type="PROSITE" id="PS00211">
    <property type="entry name" value="ABC_TRANSPORTER_1"/>
    <property type="match status" value="1"/>
</dbReference>
<keyword evidence="16" id="KW-1185">Reference proteome</keyword>
<dbReference type="PANTHER" id="PTHR43394:SF1">
    <property type="entry name" value="ATP-BINDING CASSETTE SUB-FAMILY B MEMBER 10, MITOCHONDRIAL"/>
    <property type="match status" value="1"/>
</dbReference>
<dbReference type="InterPro" id="IPR036640">
    <property type="entry name" value="ABC1_TM_sf"/>
</dbReference>
<dbReference type="PROSITE" id="PS50893">
    <property type="entry name" value="ABC_TRANSPORTER_2"/>
    <property type="match status" value="1"/>
</dbReference>
<feature type="transmembrane region" description="Helical" evidence="12">
    <location>
        <begin position="32"/>
        <end position="53"/>
    </location>
</feature>
<dbReference type="InterPro" id="IPR017871">
    <property type="entry name" value="ABC_transporter-like_CS"/>
</dbReference>
<keyword evidence="5" id="KW-0547">Nucleotide-binding</keyword>
<dbReference type="RefSeq" id="WP_376814369.1">
    <property type="nucleotide sequence ID" value="NZ_JBHSDY010000011.1"/>
</dbReference>
<dbReference type="SUPFAM" id="SSF52540">
    <property type="entry name" value="P-loop containing nucleoside triphosphate hydrolases"/>
    <property type="match status" value="1"/>
</dbReference>
<evidence type="ECO:0000256" key="1">
    <source>
        <dbReference type="ARBA" id="ARBA00004651"/>
    </source>
</evidence>
<dbReference type="Pfam" id="PF00005">
    <property type="entry name" value="ABC_tran"/>
    <property type="match status" value="1"/>
</dbReference>
<keyword evidence="4 12" id="KW-0812">Transmembrane</keyword>
<keyword evidence="6" id="KW-0067">ATP-binding</keyword>
<dbReference type="Pfam" id="PF00664">
    <property type="entry name" value="ABC_membrane"/>
    <property type="match status" value="1"/>
</dbReference>
<evidence type="ECO:0000256" key="11">
    <source>
        <dbReference type="SAM" id="MobiDB-lite"/>
    </source>
</evidence>
<evidence type="ECO:0000256" key="7">
    <source>
        <dbReference type="ARBA" id="ARBA00022967"/>
    </source>
</evidence>
<dbReference type="InterPro" id="IPR027417">
    <property type="entry name" value="P-loop_NTPase"/>
</dbReference>
<dbReference type="InterPro" id="IPR011527">
    <property type="entry name" value="ABC1_TM_dom"/>
</dbReference>
<evidence type="ECO:0000256" key="5">
    <source>
        <dbReference type="ARBA" id="ARBA00022741"/>
    </source>
</evidence>
<evidence type="ECO:0000259" key="13">
    <source>
        <dbReference type="PROSITE" id="PS50893"/>
    </source>
</evidence>
<name>A0ABV8S3U6_9BURK</name>
<evidence type="ECO:0000259" key="14">
    <source>
        <dbReference type="PROSITE" id="PS50929"/>
    </source>
</evidence>
<comment type="caution">
    <text evidence="15">The sequence shown here is derived from an EMBL/GenBank/DDBJ whole genome shotgun (WGS) entry which is preliminary data.</text>
</comment>
<dbReference type="SUPFAM" id="SSF90123">
    <property type="entry name" value="ABC transporter transmembrane region"/>
    <property type="match status" value="1"/>
</dbReference>
<feature type="domain" description="ABC transporter" evidence="13">
    <location>
        <begin position="349"/>
        <end position="585"/>
    </location>
</feature>